<dbReference type="OrthoDB" id="3363652at2759"/>
<proteinExistence type="predicted"/>
<evidence type="ECO:0000313" key="2">
    <source>
        <dbReference type="Proteomes" id="UP000320762"/>
    </source>
</evidence>
<keyword evidence="2" id="KW-1185">Reference proteome</keyword>
<organism evidence="1 2">
    <name type="scientific">Schizophyllum amplum</name>
    <dbReference type="NCBI Taxonomy" id="97359"/>
    <lineage>
        <taxon>Eukaryota</taxon>
        <taxon>Fungi</taxon>
        <taxon>Dikarya</taxon>
        <taxon>Basidiomycota</taxon>
        <taxon>Agaricomycotina</taxon>
        <taxon>Agaricomycetes</taxon>
        <taxon>Agaricomycetidae</taxon>
        <taxon>Agaricales</taxon>
        <taxon>Schizophyllaceae</taxon>
        <taxon>Schizophyllum</taxon>
    </lineage>
</organism>
<dbReference type="Proteomes" id="UP000320762">
    <property type="component" value="Unassembled WGS sequence"/>
</dbReference>
<reference evidence="1 2" key="1">
    <citation type="journal article" date="2019" name="New Phytol.">
        <title>Comparative genomics reveals unique wood-decay strategies and fruiting body development in the Schizophyllaceae.</title>
        <authorList>
            <person name="Almasi E."/>
            <person name="Sahu N."/>
            <person name="Krizsan K."/>
            <person name="Balint B."/>
            <person name="Kovacs G.M."/>
            <person name="Kiss B."/>
            <person name="Cseklye J."/>
            <person name="Drula E."/>
            <person name="Henrissat B."/>
            <person name="Nagy I."/>
            <person name="Chovatia M."/>
            <person name="Adam C."/>
            <person name="LaButti K."/>
            <person name="Lipzen A."/>
            <person name="Riley R."/>
            <person name="Grigoriev I.V."/>
            <person name="Nagy L.G."/>
        </authorList>
    </citation>
    <scope>NUCLEOTIDE SEQUENCE [LARGE SCALE GENOMIC DNA]</scope>
    <source>
        <strain evidence="1 2">NL-1724</strain>
    </source>
</reference>
<sequence length="153" mass="16953">MPVHVVELEGGFASEGGGVAQPQVDVDADRSLFTRRTDPFAPRRVQAVLEAVRIGDDLSPEQRNTVIQFVREFADCFALSMHEVTAVPGATHRMDIPADTQFSTKPRQKPFTPLQKRWVNKVIDQMLEAGIITPIHPKDARCVSPTTLAQKAH</sequence>
<accession>A0A550CPS8</accession>
<protein>
    <submittedName>
        <fullName evidence="1">Uncharacterized protein</fullName>
    </submittedName>
</protein>
<feature type="non-terminal residue" evidence="1">
    <location>
        <position position="153"/>
    </location>
</feature>
<name>A0A550CPS8_9AGAR</name>
<evidence type="ECO:0000313" key="1">
    <source>
        <dbReference type="EMBL" id="TRM66810.1"/>
    </source>
</evidence>
<dbReference type="EMBL" id="VDMD01000003">
    <property type="protein sequence ID" value="TRM66810.1"/>
    <property type="molecule type" value="Genomic_DNA"/>
</dbReference>
<gene>
    <name evidence="1" type="ORF">BD626DRAFT_396574</name>
</gene>
<comment type="caution">
    <text evidence="1">The sequence shown here is derived from an EMBL/GenBank/DDBJ whole genome shotgun (WGS) entry which is preliminary data.</text>
</comment>
<dbReference type="AlphaFoldDB" id="A0A550CPS8"/>